<dbReference type="PRINTS" id="PR02105">
    <property type="entry name" value="INTSUBUNIT2"/>
</dbReference>
<organism evidence="6">
    <name type="scientific">Soboliphyme baturini</name>
    <dbReference type="NCBI Taxonomy" id="241478"/>
    <lineage>
        <taxon>Eukaryota</taxon>
        <taxon>Metazoa</taxon>
        <taxon>Ecdysozoa</taxon>
        <taxon>Nematoda</taxon>
        <taxon>Enoplea</taxon>
        <taxon>Dorylaimia</taxon>
        <taxon>Dioctophymatida</taxon>
        <taxon>Dioctophymatoidea</taxon>
        <taxon>Soboliphymatidae</taxon>
        <taxon>Soboliphyme</taxon>
    </lineage>
</organism>
<dbReference type="Pfam" id="PF14750">
    <property type="entry name" value="INTS2"/>
    <property type="match status" value="1"/>
</dbReference>
<name>A0A183IL93_9BILA</name>
<proteinExistence type="inferred from homology"/>
<dbReference type="InterPro" id="IPR026236">
    <property type="entry name" value="Int2_metazoa"/>
</dbReference>
<evidence type="ECO:0000313" key="6">
    <source>
        <dbReference type="WBParaSite" id="SBAD_0000457901-mRNA-1"/>
    </source>
</evidence>
<dbReference type="OrthoDB" id="70899at2759"/>
<dbReference type="GO" id="GO:0032039">
    <property type="term" value="C:integrator complex"/>
    <property type="evidence" value="ECO:0007669"/>
    <property type="project" value="InterPro"/>
</dbReference>
<evidence type="ECO:0000313" key="4">
    <source>
        <dbReference type="EMBL" id="VDP04220.1"/>
    </source>
</evidence>
<dbReference type="GO" id="GO:0034472">
    <property type="term" value="P:snRNA 3'-end processing"/>
    <property type="evidence" value="ECO:0007669"/>
    <property type="project" value="TreeGrafter"/>
</dbReference>
<accession>A0A183IL93</accession>
<comment type="similarity">
    <text evidence="2">Belongs to the Integrator subunit 2 family.</text>
</comment>
<dbReference type="Proteomes" id="UP000270296">
    <property type="component" value="Unassembled WGS sequence"/>
</dbReference>
<gene>
    <name evidence="4" type="ORF">SBAD_LOCUS4389</name>
</gene>
<keyword evidence="5" id="KW-1185">Reference proteome</keyword>
<keyword evidence="3" id="KW-0539">Nucleus</keyword>
<dbReference type="WBParaSite" id="SBAD_0000457901-mRNA-1">
    <property type="protein sequence ID" value="SBAD_0000457901-mRNA-1"/>
    <property type="gene ID" value="SBAD_0000457901"/>
</dbReference>
<dbReference type="PANTHER" id="PTHR28608:SF1">
    <property type="entry name" value="INTEGRATOR COMPLEX SUBUNIT 2"/>
    <property type="match status" value="1"/>
</dbReference>
<sequence>MTTPKVVTAEVFKTLLNEDFSVLLKSCDRADWSLLYPYLLRLIVYEGVVPSHLLTQKQNVCREALLNDFRVNRLNEYLNVAFPELEVELLKDLQTRRKSTQLQTNKQELKSTTTVDVALRFENGDVAQRYFILLSELLSTQQSLSDGFLTSECLRFELLDNLMYLDECSDMLCFAVAEMPQLLSVDGVCEPLLCYRNGPVVIQRLVANFPHTFSVGE</sequence>
<dbReference type="InterPro" id="IPR029321">
    <property type="entry name" value="INTS2"/>
</dbReference>
<dbReference type="AlphaFoldDB" id="A0A183IL93"/>
<protein>
    <submittedName>
        <fullName evidence="6">Sister chromatid cohesion protein DCC1</fullName>
    </submittedName>
</protein>
<evidence type="ECO:0000313" key="5">
    <source>
        <dbReference type="Proteomes" id="UP000270296"/>
    </source>
</evidence>
<reference evidence="6" key="1">
    <citation type="submission" date="2016-06" db="UniProtKB">
        <authorList>
            <consortium name="WormBaseParasite"/>
        </authorList>
    </citation>
    <scope>IDENTIFICATION</scope>
</reference>
<evidence type="ECO:0000256" key="3">
    <source>
        <dbReference type="ARBA" id="ARBA00023242"/>
    </source>
</evidence>
<evidence type="ECO:0000256" key="1">
    <source>
        <dbReference type="ARBA" id="ARBA00004123"/>
    </source>
</evidence>
<evidence type="ECO:0000256" key="2">
    <source>
        <dbReference type="ARBA" id="ARBA00006705"/>
    </source>
</evidence>
<dbReference type="EMBL" id="UZAM01008291">
    <property type="protein sequence ID" value="VDP04220.1"/>
    <property type="molecule type" value="Genomic_DNA"/>
</dbReference>
<reference evidence="4 5" key="2">
    <citation type="submission" date="2018-11" db="EMBL/GenBank/DDBJ databases">
        <authorList>
            <consortium name="Pathogen Informatics"/>
        </authorList>
    </citation>
    <scope>NUCLEOTIDE SEQUENCE [LARGE SCALE GENOMIC DNA]</scope>
</reference>
<comment type="subcellular location">
    <subcellularLocation>
        <location evidence="1">Nucleus</location>
    </subcellularLocation>
</comment>
<dbReference type="PANTHER" id="PTHR28608">
    <property type="entry name" value="INTEGRATOR COMPLEX SUBUNIT 2"/>
    <property type="match status" value="1"/>
</dbReference>